<dbReference type="PANTHER" id="PTHR45845">
    <property type="entry name" value="RHO GUANINE NUCLEOTIDE EXCHANGE FACTOR-RELATED"/>
    <property type="match status" value="1"/>
</dbReference>
<dbReference type="SMART" id="SM00325">
    <property type="entry name" value="RhoGEF"/>
    <property type="match status" value="1"/>
</dbReference>
<feature type="region of interest" description="Disordered" evidence="1">
    <location>
        <begin position="1725"/>
        <end position="1787"/>
    </location>
</feature>
<dbReference type="Gene3D" id="2.30.29.30">
    <property type="entry name" value="Pleckstrin-homology domain (PH domain)/Phosphotyrosine-binding domain (PTB)"/>
    <property type="match status" value="1"/>
</dbReference>
<feature type="compositionally biased region" description="Polar residues" evidence="1">
    <location>
        <begin position="1752"/>
        <end position="1761"/>
    </location>
</feature>
<accession>A0A8U0P9K1</accession>
<evidence type="ECO:0000259" key="3">
    <source>
        <dbReference type="PROSITE" id="PS50010"/>
    </source>
</evidence>
<protein>
    <submittedName>
        <fullName evidence="5">Uncharacterized protein KIAA1755-like</fullName>
    </submittedName>
</protein>
<name>A0A8U0P9K1_SALNM</name>
<dbReference type="InterPro" id="IPR000219">
    <property type="entry name" value="DH_dom"/>
</dbReference>
<feature type="region of interest" description="Disordered" evidence="1">
    <location>
        <begin position="1172"/>
        <end position="1207"/>
    </location>
</feature>
<dbReference type="PANTHER" id="PTHR45845:SF2">
    <property type="entry name" value="RIKEN CDNA D630003M21 GENE"/>
    <property type="match status" value="1"/>
</dbReference>
<dbReference type="GO" id="GO:0005085">
    <property type="term" value="F:guanyl-nucleotide exchange factor activity"/>
    <property type="evidence" value="ECO:0007669"/>
    <property type="project" value="InterPro"/>
</dbReference>
<dbReference type="Pfam" id="PF00621">
    <property type="entry name" value="RhoGEF"/>
    <property type="match status" value="1"/>
</dbReference>
<evidence type="ECO:0000259" key="2">
    <source>
        <dbReference type="PROSITE" id="PS50003"/>
    </source>
</evidence>
<organism evidence="4 5">
    <name type="scientific">Salvelinus namaycush</name>
    <name type="common">Lake trout</name>
    <name type="synonym">Salmo namaycush</name>
    <dbReference type="NCBI Taxonomy" id="8040"/>
    <lineage>
        <taxon>Eukaryota</taxon>
        <taxon>Metazoa</taxon>
        <taxon>Chordata</taxon>
        <taxon>Craniata</taxon>
        <taxon>Vertebrata</taxon>
        <taxon>Euteleostomi</taxon>
        <taxon>Actinopterygii</taxon>
        <taxon>Neopterygii</taxon>
        <taxon>Teleostei</taxon>
        <taxon>Protacanthopterygii</taxon>
        <taxon>Salmoniformes</taxon>
        <taxon>Salmonidae</taxon>
        <taxon>Salmoninae</taxon>
        <taxon>Salvelinus</taxon>
    </lineage>
</organism>
<dbReference type="InterPro" id="IPR011993">
    <property type="entry name" value="PH-like_dom_sf"/>
</dbReference>
<feature type="domain" description="PH" evidence="2">
    <location>
        <begin position="1529"/>
        <end position="1636"/>
    </location>
</feature>
<feature type="compositionally biased region" description="Pro residues" evidence="1">
    <location>
        <begin position="332"/>
        <end position="346"/>
    </location>
</feature>
<feature type="region of interest" description="Disordered" evidence="1">
    <location>
        <begin position="1808"/>
        <end position="1856"/>
    </location>
</feature>
<dbReference type="InterPro" id="IPR052231">
    <property type="entry name" value="Rho_GEF_signaling-related"/>
</dbReference>
<dbReference type="RefSeq" id="XP_038821696.1">
    <property type="nucleotide sequence ID" value="XM_038965768.1"/>
</dbReference>
<dbReference type="KEGG" id="snh:120021965"/>
<feature type="compositionally biased region" description="Pro residues" evidence="1">
    <location>
        <begin position="573"/>
        <end position="591"/>
    </location>
</feature>
<evidence type="ECO:0000256" key="1">
    <source>
        <dbReference type="SAM" id="MobiDB-lite"/>
    </source>
</evidence>
<sequence>MLVDVGGDLKQKYIFCPVPQNPESLDSSIQSVLSALFPPFEVTAPTVLSQLFRTIEERFHGDALHCLLDFLIPSKHLLESVQQAACAAYSDVLFRCEGWPLCLRDRTVIQLAPLNPLLLRPGDFYLQVEPFGEQAARIVLKSLLEEGCHEVEETPIPDTTYPYIFTLDWLREVNDGRHGTPLSQCLLSTDQGVMKVPWAQVAIPEFLVKHKTMTTSSVIRDVPFESRQLQIPSSSDSTASALSLETMILPARDGISVSLRLMDGTSKLIKGDHEKSVTKPHAKPLVKPVGWVSPNTWDTSWNYCEIEGDYVDLVEFSKEKESPAGRSRTPKPSNPPPLFKPVRPPPPIPLGSSTPCGCTLRFSEEPCTPCSQRRLGQEPSGHELKCRYRDSYLAALRNPVPFERGSVGLLAALEESGPCGGEESGFEGHARGLGQDHWECCNHYKEPIGVVDVFDCDFTSKPVWNPEAVKTIGKHKAKPRAFSTVSETARGSPLVHKLNNRSHSDICPEMTPVCVQVVQCKKINAFGLVSPKLERRQSAKNAQDPSPGKVETQATAPSIGPDTKLQSPKTKPSAPPIPPPSPIHRAPPYPPSQDSIFRSISGLLHLGFVSLPGSRDRVGRAVLEVHGNRQAWMSHLLSAQEVCKVLLYLHSIPRKEVRDLGMTVVINARKIHPPSLFYKALMMVQEQALNAVHSVLILVDKDTSPRPERHPGLQMEVVTSLKALHKMVEGQQLTSDLGGNFPYSHTDWLQFHQKLVSFVSELQGAAHLLHRAIKKIDGNLKTDTAQDVQLSIHDQKTSMKEVLQDARLVPLQREGGAILTRMRREEFRFTKSDDYRDALESVTVLYNQVEENVHTLVMKSNESLQHLDFLLKLREAESNLNMAKAWFDTEGEQWLVFSNSTEDTLESVNQALQRFDTILTQAKEKKQKTLTLVMEVEKILGSTNSNPETEVFRTVMNTFKSNMADFMLRAEQQRTELDNMAHVYRFCEEAAALAKECRQYLEQLETERYPAKACLSMLKTYEERLGDCFSSRHFQKIKAKACSVRGSREMNLWNSTWIQCQEVSQRLGERLQQQGNAANKYQQQLTAGGAQVKDRVLETWKEREKEEEDKEVVVAPCSLTQVSNSPPGVADMANNSGRASVEQMESRDSRARYSANIACFNLPFKEDLKGSKGASQLAKSPGIEGELTPAVPQDGEGGPGRHHSETDLKTGDLVAGCEAFPWKCDTLGGSLSGGSCISSPLSSKYGSSPLSARHSHSQPSVVALPSPQNPYDISHNGSFCSCNSCCRTNGERDTDREDGDPIEVSSVSFLDPCDPTGDRTQKVSSLADTQAEDNGNNVLKLQRIMEELLLTEREYVRSLGYVREHYFPELERPDVPQDLRGQRGSIFGNLEKLHDFHRHHFLKELEGCLREPFRVGRSFLRHRESFGLYALYSKNKPKSDSLLIDHGHDFFKQKQIELGDKMDLSSYLLKPVQRISKYSLLLQDMVRDCGPHRGREEAEVRRALEVIQFQLRHGNNLLAMDDIQDCDVNLKEQGQLIRQDEFLVSFRKKKCFRHIFLFQDLVLFSKTKWTDVGNDTYVYKQSFKTSDIGMTHNSGDSGLCFEIWFRRRKSQDTYTLQAGNSEVKHAWTKDLERILWEQAVHNREIRMQERVFMGIGNKPFMDIQPSDAAINDRAVNCALMGRGGCPVLRPNSIGSGSCSSSSGSHSSSSSGRGSLSSAVEGYLCGPKRRGAGGPGGYSPPPGVLEEDDMDQESGSQNLLMNSSESSGGSVSGFSSSSHSCHSAIGREAEDASSVCASVVSLKEVLAHRPEANLHKAKSPTRSTERTTSPSLPHRPPAMTKDPPKVQNVAIGKSTEV</sequence>
<dbReference type="Proteomes" id="UP000808372">
    <property type="component" value="Chromosome 2"/>
</dbReference>
<feature type="compositionally biased region" description="Low complexity" evidence="1">
    <location>
        <begin position="1762"/>
        <end position="1782"/>
    </location>
</feature>
<dbReference type="InterPro" id="IPR035899">
    <property type="entry name" value="DBL_dom_sf"/>
</dbReference>
<dbReference type="CDD" id="cd13242">
    <property type="entry name" value="PH_puratrophin-1"/>
    <property type="match status" value="1"/>
</dbReference>
<dbReference type="InterPro" id="IPR055251">
    <property type="entry name" value="SOS1_NGEF_PH"/>
</dbReference>
<dbReference type="Pfam" id="PF22697">
    <property type="entry name" value="SOS1_NGEF_PH"/>
    <property type="match status" value="1"/>
</dbReference>
<gene>
    <name evidence="5" type="primary">LOC120021965</name>
</gene>
<dbReference type="Gene3D" id="1.20.900.10">
    <property type="entry name" value="Dbl homology (DH) domain"/>
    <property type="match status" value="1"/>
</dbReference>
<reference evidence="5" key="1">
    <citation type="submission" date="2025-08" db="UniProtKB">
        <authorList>
            <consortium name="RefSeq"/>
        </authorList>
    </citation>
    <scope>IDENTIFICATION</scope>
    <source>
        <tissue evidence="5">White muscle</tissue>
    </source>
</reference>
<feature type="region of interest" description="Disordered" evidence="1">
    <location>
        <begin position="535"/>
        <end position="591"/>
    </location>
</feature>
<evidence type="ECO:0000313" key="5">
    <source>
        <dbReference type="RefSeq" id="XP_038821696.1"/>
    </source>
</evidence>
<dbReference type="PROSITE" id="PS50010">
    <property type="entry name" value="DH_2"/>
    <property type="match status" value="1"/>
</dbReference>
<proteinExistence type="predicted"/>
<dbReference type="PROSITE" id="PS50003">
    <property type="entry name" value="PH_DOMAIN"/>
    <property type="match status" value="1"/>
</dbReference>
<dbReference type="InterPro" id="IPR001849">
    <property type="entry name" value="PH_domain"/>
</dbReference>
<feature type="domain" description="DH" evidence="3">
    <location>
        <begin position="1340"/>
        <end position="1517"/>
    </location>
</feature>
<dbReference type="SUPFAM" id="SSF48065">
    <property type="entry name" value="DBL homology domain (DH-domain)"/>
    <property type="match status" value="1"/>
</dbReference>
<dbReference type="CDD" id="cd00160">
    <property type="entry name" value="RhoGEF"/>
    <property type="match status" value="1"/>
</dbReference>
<evidence type="ECO:0000313" key="4">
    <source>
        <dbReference type="Proteomes" id="UP000808372"/>
    </source>
</evidence>
<feature type="region of interest" description="Disordered" evidence="1">
    <location>
        <begin position="321"/>
        <end position="346"/>
    </location>
</feature>
<feature type="compositionally biased region" description="Low complexity" evidence="1">
    <location>
        <begin position="1819"/>
        <end position="1830"/>
    </location>
</feature>
<dbReference type="GeneID" id="120021965"/>
<dbReference type="SUPFAM" id="SSF50729">
    <property type="entry name" value="PH domain-like"/>
    <property type="match status" value="1"/>
</dbReference>
<dbReference type="SMART" id="SM00233">
    <property type="entry name" value="PH"/>
    <property type="match status" value="1"/>
</dbReference>
<keyword evidence="4" id="KW-1185">Reference proteome</keyword>